<dbReference type="RefSeq" id="WP_282862267.1">
    <property type="nucleotide sequence ID" value="NZ_CP118848.1"/>
</dbReference>
<proteinExistence type="predicted"/>
<protein>
    <submittedName>
        <fullName evidence="1">Uncharacterized protein</fullName>
    </submittedName>
</protein>
<dbReference type="Proteomes" id="UP001223261">
    <property type="component" value="Chromosome"/>
</dbReference>
<evidence type="ECO:0000313" key="2">
    <source>
        <dbReference type="Proteomes" id="UP001223261"/>
    </source>
</evidence>
<gene>
    <name evidence="1" type="ORF">PYH69_15380</name>
</gene>
<name>A0AAX3W4X6_MAMLE</name>
<organism evidence="1 2">
    <name type="scientific">Mammaliicoccus lentus</name>
    <name type="common">Staphylococcus lentus</name>
    <dbReference type="NCBI Taxonomy" id="42858"/>
    <lineage>
        <taxon>Bacteria</taxon>
        <taxon>Bacillati</taxon>
        <taxon>Bacillota</taxon>
        <taxon>Bacilli</taxon>
        <taxon>Bacillales</taxon>
        <taxon>Staphylococcaceae</taxon>
        <taxon>Mammaliicoccus</taxon>
    </lineage>
</organism>
<dbReference type="AlphaFoldDB" id="A0AAX3W4X6"/>
<reference evidence="1" key="1">
    <citation type="journal article" date="2023" name="Antibiotics">
        <title>Prevalence and Molecular Characterization of Methicillin-Resistant Staphylococci (MRS) and Mammaliicocci (MRM) in Dromedary Camels from Algeria: First Detection of SCCmec-mecC Hybrid in Methicillin-Resistant Mammaliicoccus lentus.</title>
        <authorList>
            <person name="Belhout C."/>
            <person name="Boyen F."/>
            <person name="Vereecke N."/>
            <person name="Theuns S."/>
            <person name="Taibi N."/>
            <person name="Stegger M."/>
            <person name="de la Fe-Rodriguez P.Y."/>
            <person name="Bouayad L."/>
            <person name="Elgroud R."/>
            <person name="Butaye P."/>
        </authorList>
    </citation>
    <scope>NUCLEOTIDE SEQUENCE</scope>
    <source>
        <strain evidence="1">7048</strain>
    </source>
</reference>
<accession>A0AAX3W4X6</accession>
<evidence type="ECO:0000313" key="1">
    <source>
        <dbReference type="EMBL" id="WHI60037.1"/>
    </source>
</evidence>
<dbReference type="EMBL" id="CP118848">
    <property type="protein sequence ID" value="WHI60037.1"/>
    <property type="molecule type" value="Genomic_DNA"/>
</dbReference>
<sequence>MYIYPNSQTIKYWEEHYFNDFDLFFVTSLPIKYEPILITSKEKFKESSLFNIKTNNLYEIWNLYEYKYVIQAYAGWFESLSNATQNTLINEQQKINNPLFINNKLITSFKWKTMNSDTKKEFFNTKIHDYQDNKSDEIHIKLPEHIESLVDTFPLYQGSNCLSTVLYVITKSRNILNQWIKGDSFLHTLRQLGYVRTDNSSTVGDVVIYFSDQAVVHAAYQIENNFYLNKNGQTIFNPYKIISKQELEYNWGKYDKYIYRQK</sequence>